<feature type="transmembrane region" description="Helical" evidence="6">
    <location>
        <begin position="338"/>
        <end position="355"/>
    </location>
</feature>
<feature type="transmembrane region" description="Helical" evidence="6">
    <location>
        <begin position="428"/>
        <end position="445"/>
    </location>
</feature>
<evidence type="ECO:0000313" key="9">
    <source>
        <dbReference type="Proteomes" id="UP000750522"/>
    </source>
</evidence>
<evidence type="ECO:0000256" key="4">
    <source>
        <dbReference type="ARBA" id="ARBA00022989"/>
    </source>
</evidence>
<comment type="subcellular location">
    <subcellularLocation>
        <location evidence="6">Cell membrane</location>
        <topology evidence="6">Multi-pass membrane protein</topology>
    </subcellularLocation>
    <subcellularLocation>
        <location evidence="1">Membrane</location>
        <topology evidence="1">Multi-pass membrane protein</topology>
    </subcellularLocation>
</comment>
<dbReference type="EMBL" id="QQZK01000111">
    <property type="protein sequence ID" value="KAF5096624.1"/>
    <property type="molecule type" value="Genomic_DNA"/>
</dbReference>
<dbReference type="AlphaFoldDB" id="A0A9P5G3E5"/>
<dbReference type="PANTHER" id="PTHR12385:SF88">
    <property type="entry name" value="CHOLINE TRANSPORTER-LIKE PROTEIN CTL1"/>
    <property type="match status" value="1"/>
</dbReference>
<sequence>MPQHPVLTLPDASKFLSQSQIRKPSNLNDAPLFYSTADFASSDDEDYIGNRSNNRTAPPTAASVYNNFGSRFLPSYINPTVQPGPPPRDFPVSEGEDEDYDEEQNAFFALEAAANETNNNRRPNDSVQSSLSTIGDFKSSSHNGLESIQLHSKRLNTAVVADDDEPPDDLKVDNPLPGVSVPFNPDDFASGPSNHTNRAARSQTLEQSQVPPEVQFPTPNMPMYDAVWGKLYLGFVACMFATSLLVWLKTSVPTSVPLGDTMYTLLKKSAPYLFWETLLAVAISAGWVFVMKRNSTALFYVSIVSVPFVLLGLFLYPLIMSYRSGYGGNTSQDKMMRWTSLIPLVLAGLWINFIYKGRKAINRSLGIIQLACKILADFPPLLLFNCAVVGVFIVATWIWFGMFARVFLRGHTVLSGGIVSWVLDPRTWALGAFYIMMYMWSWGVLSGIQRGTTSGVVQQWYFHRHVFPQPTPSAVTYASFQYSIGTHFGTICFSSLVRLLVRAPLFILPARAVGFVQMCIYHLVPASVISLTNPLALTNAVITSQGLVNSAHTISGMRYLDHGHNDPVAYNTQSWAAYRLSKMLLLAARALTALLLGFGTWVHASCYTDGGSLYGYMAGLIAGFIGWFVLGATEGSLSIIVDSAFVCFAIDNAGQGGHCTEADRQFGGASFGQ</sequence>
<dbReference type="Proteomes" id="UP000750522">
    <property type="component" value="Unassembled WGS sequence"/>
</dbReference>
<proteinExistence type="inferred from homology"/>
<keyword evidence="4 6" id="KW-1133">Transmembrane helix</keyword>
<evidence type="ECO:0000256" key="5">
    <source>
        <dbReference type="ARBA" id="ARBA00023136"/>
    </source>
</evidence>
<dbReference type="Pfam" id="PF04515">
    <property type="entry name" value="Choline_transpo"/>
    <property type="match status" value="1"/>
</dbReference>
<comment type="function">
    <text evidence="6">Probably involved in transport through the plasma membrane.</text>
</comment>
<protein>
    <recommendedName>
        <fullName evidence="6">Protein PNS1</fullName>
    </recommendedName>
</protein>
<evidence type="ECO:0000256" key="3">
    <source>
        <dbReference type="ARBA" id="ARBA00022692"/>
    </source>
</evidence>
<evidence type="ECO:0000313" key="8">
    <source>
        <dbReference type="EMBL" id="KAF5096624.1"/>
    </source>
</evidence>
<feature type="region of interest" description="Disordered" evidence="7">
    <location>
        <begin position="114"/>
        <end position="135"/>
    </location>
</feature>
<dbReference type="PANTHER" id="PTHR12385">
    <property type="entry name" value="CHOLINE TRANSPORTER-LIKE (SLC FAMILY 44)"/>
    <property type="match status" value="1"/>
</dbReference>
<feature type="region of interest" description="Disordered" evidence="7">
    <location>
        <begin position="161"/>
        <end position="212"/>
    </location>
</feature>
<name>A0A9P5G3E5_GEOCN</name>
<dbReference type="GO" id="GO:0005886">
    <property type="term" value="C:plasma membrane"/>
    <property type="evidence" value="ECO:0007669"/>
    <property type="project" value="UniProtKB-SubCell"/>
</dbReference>
<organism evidence="8 9">
    <name type="scientific">Geotrichum candidum</name>
    <name type="common">Oospora lactis</name>
    <name type="synonym">Dipodascus geotrichum</name>
    <dbReference type="NCBI Taxonomy" id="1173061"/>
    <lineage>
        <taxon>Eukaryota</taxon>
        <taxon>Fungi</taxon>
        <taxon>Dikarya</taxon>
        <taxon>Ascomycota</taxon>
        <taxon>Saccharomycotina</taxon>
        <taxon>Dipodascomycetes</taxon>
        <taxon>Dipodascales</taxon>
        <taxon>Dipodascaceae</taxon>
        <taxon>Geotrichum</taxon>
    </lineage>
</organism>
<gene>
    <name evidence="8" type="ORF">DV451_004148</name>
</gene>
<feature type="transmembrane region" description="Helical" evidence="6">
    <location>
        <begin position="583"/>
        <end position="601"/>
    </location>
</feature>
<feature type="transmembrane region" description="Helical" evidence="6">
    <location>
        <begin position="231"/>
        <end position="252"/>
    </location>
</feature>
<evidence type="ECO:0000256" key="1">
    <source>
        <dbReference type="ARBA" id="ARBA00004141"/>
    </source>
</evidence>
<feature type="compositionally biased region" description="Polar residues" evidence="7">
    <location>
        <begin position="125"/>
        <end position="135"/>
    </location>
</feature>
<feature type="transmembrane region" description="Helical" evidence="6">
    <location>
        <begin position="382"/>
        <end position="408"/>
    </location>
</feature>
<reference evidence="8" key="2">
    <citation type="submission" date="2020-01" db="EMBL/GenBank/DDBJ databases">
        <authorList>
            <person name="Perkins V."/>
            <person name="Lessard M.-H."/>
            <person name="Dugat-Bony E."/>
            <person name="Frenette M."/>
            <person name="Labrie S."/>
        </authorList>
    </citation>
    <scope>NUCLEOTIDE SEQUENCE</scope>
    <source>
        <strain evidence="8">LMA-70</strain>
    </source>
</reference>
<evidence type="ECO:0000256" key="2">
    <source>
        <dbReference type="ARBA" id="ARBA00007168"/>
    </source>
</evidence>
<feature type="transmembrane region" description="Helical" evidence="6">
    <location>
        <begin position="272"/>
        <end position="290"/>
    </location>
</feature>
<feature type="transmembrane region" description="Helical" evidence="6">
    <location>
        <begin position="297"/>
        <end position="318"/>
    </location>
</feature>
<evidence type="ECO:0000256" key="7">
    <source>
        <dbReference type="SAM" id="MobiDB-lite"/>
    </source>
</evidence>
<feature type="region of interest" description="Disordered" evidence="7">
    <location>
        <begin position="77"/>
        <end position="97"/>
    </location>
</feature>
<accession>A0A9P5G3E5</accession>
<comment type="caution">
    <text evidence="8">The sequence shown here is derived from an EMBL/GenBank/DDBJ whole genome shotgun (WGS) entry which is preliminary data.</text>
</comment>
<keyword evidence="5 6" id="KW-0472">Membrane</keyword>
<evidence type="ECO:0000256" key="6">
    <source>
        <dbReference type="RuleBase" id="RU368066"/>
    </source>
</evidence>
<feature type="transmembrane region" description="Helical" evidence="6">
    <location>
        <begin position="613"/>
        <end position="630"/>
    </location>
</feature>
<dbReference type="GO" id="GO:0022857">
    <property type="term" value="F:transmembrane transporter activity"/>
    <property type="evidence" value="ECO:0007669"/>
    <property type="project" value="UniProtKB-UniRule"/>
</dbReference>
<dbReference type="InterPro" id="IPR007603">
    <property type="entry name" value="Choline_transptr-like"/>
</dbReference>
<reference evidence="8" key="1">
    <citation type="journal article" date="2020" name="Front. Microbiol.">
        <title>Phenotypic and Genetic Characterization of the Cheese Ripening Yeast Geotrichum candidum.</title>
        <authorList>
            <person name="Perkins V."/>
            <person name="Vignola S."/>
            <person name="Lessard M.H."/>
            <person name="Plante P.L."/>
            <person name="Corbeil J."/>
            <person name="Dugat-Bony E."/>
            <person name="Frenette M."/>
            <person name="Labrie S."/>
        </authorList>
    </citation>
    <scope>NUCLEOTIDE SEQUENCE</scope>
    <source>
        <strain evidence="8">LMA-70</strain>
    </source>
</reference>
<keyword evidence="3 6" id="KW-0812">Transmembrane</keyword>
<feature type="compositionally biased region" description="Polar residues" evidence="7">
    <location>
        <begin position="191"/>
        <end position="210"/>
    </location>
</feature>
<comment type="similarity">
    <text evidence="2 6">Belongs to the CTL (choline transporter-like) family.</text>
</comment>